<evidence type="ECO:0000313" key="3">
    <source>
        <dbReference type="Proteomes" id="UP001230466"/>
    </source>
</evidence>
<reference evidence="2" key="1">
    <citation type="journal article" date="2023" name="Front. Microbiol.">
        <title>Phylogeography and host specificity of Pasteurellaceae pathogenic to sea-farmed fish in the north-east Atlantic.</title>
        <authorList>
            <person name="Gulla S."/>
            <person name="Colquhoun D.J."/>
            <person name="Olsen A.B."/>
            <person name="Spilsberg B."/>
            <person name="Lagesen K."/>
            <person name="Aakesson C.P."/>
            <person name="Strom S."/>
            <person name="Manji F."/>
            <person name="Birkbeck T.H."/>
            <person name="Nilsen H.K."/>
        </authorList>
    </citation>
    <scope>NUCLEOTIDE SEQUENCE</scope>
    <source>
        <strain evidence="2">VIB1234</strain>
    </source>
</reference>
<dbReference type="AlphaFoldDB" id="A0AAW8CSC8"/>
<dbReference type="Gene3D" id="3.30.950.30">
    <property type="entry name" value="Schlafen, AAA domain"/>
    <property type="match status" value="1"/>
</dbReference>
<comment type="caution">
    <text evidence="2">The sequence shown here is derived from an EMBL/GenBank/DDBJ whole genome shotgun (WGS) entry which is preliminary data.</text>
</comment>
<dbReference type="Gene3D" id="3.30.565.60">
    <property type="match status" value="1"/>
</dbReference>
<name>A0AAW8CSC8_9PAST</name>
<dbReference type="InterPro" id="IPR038475">
    <property type="entry name" value="RecG_C_sf"/>
</dbReference>
<dbReference type="InterPro" id="IPR038461">
    <property type="entry name" value="Schlafen_AlbA_2_dom_sf"/>
</dbReference>
<dbReference type="PANTHER" id="PTHR30595">
    <property type="entry name" value="GLPR-RELATED TRANSCRIPTIONAL REPRESSOR"/>
    <property type="match status" value="1"/>
</dbReference>
<dbReference type="Pfam" id="PF04326">
    <property type="entry name" value="SLFN_AlbA_2"/>
    <property type="match status" value="1"/>
</dbReference>
<organism evidence="2 3">
    <name type="scientific">Pasteurella atlantica</name>
    <dbReference type="NCBI Taxonomy" id="2827233"/>
    <lineage>
        <taxon>Bacteria</taxon>
        <taxon>Pseudomonadati</taxon>
        <taxon>Pseudomonadota</taxon>
        <taxon>Gammaproteobacteria</taxon>
        <taxon>Pasteurellales</taxon>
        <taxon>Pasteurellaceae</taxon>
        <taxon>Pasteurella</taxon>
    </lineage>
</organism>
<accession>A0AAW8CSC8</accession>
<proteinExistence type="predicted"/>
<feature type="domain" description="Schlafen AlbA-2" evidence="1">
    <location>
        <begin position="13"/>
        <end position="132"/>
    </location>
</feature>
<dbReference type="PANTHER" id="PTHR30595:SF6">
    <property type="entry name" value="SCHLAFEN ALBA-2 DOMAIN-CONTAINING PROTEIN"/>
    <property type="match status" value="1"/>
</dbReference>
<dbReference type="EMBL" id="JASAYJ010000023">
    <property type="protein sequence ID" value="MDP8187964.1"/>
    <property type="molecule type" value="Genomic_DNA"/>
</dbReference>
<dbReference type="RefSeq" id="WP_211599176.1">
    <property type="nucleotide sequence ID" value="NZ_JAGRQI010000024.1"/>
</dbReference>
<dbReference type="Pfam" id="PF13749">
    <property type="entry name" value="HATPase_c_4"/>
    <property type="match status" value="1"/>
</dbReference>
<evidence type="ECO:0000313" key="2">
    <source>
        <dbReference type="EMBL" id="MDP8187964.1"/>
    </source>
</evidence>
<dbReference type="Proteomes" id="UP001230466">
    <property type="component" value="Unassembled WGS sequence"/>
</dbReference>
<dbReference type="InterPro" id="IPR007421">
    <property type="entry name" value="Schlafen_AlbA_2_dom"/>
</dbReference>
<evidence type="ECO:0000259" key="1">
    <source>
        <dbReference type="Pfam" id="PF04326"/>
    </source>
</evidence>
<protein>
    <submittedName>
        <fullName evidence="2">DNA binding domain-containing protein</fullName>
    </submittedName>
</protein>
<sequence>MLNILEDLLHNNESEVVEFKEAKNQFDTDKLGKYFSALSNEANLQNKKSAYVVLGIADNKAIVGTTISDKVIDNYKKEIADHSSIGLSFSEVYRIEKEHKNILILEIPSAPKGIPIAWKGHYYARNGSNLTALNVEKLERIRSQIRSDWSAEIIPDATIDDLCPDAIAFARKQYKEKNSHLKDEIDSWDSITFLNKAKVCKKGKITRTAIILLGKPESTHFITPSNLTISWILKDRDNIEKDYQHFTCPFITQVNNVRNKIRNLTYRYINDDGLFPDEVKQFDTWLIREALHNCIAHQDYSMAGKIIVVENESGTLTFRNAGNFIPQSIEDVIEQDAPQEYYRNPFLVNAMVELNMIDTIGSGIKKMFIIQKNKYFPLPEYEFDNQKVTLKIIGKVVNLDYAKKLALLPELILSDIILLDRVAKGKEINQEQATILRNKKLIEGRRPNYIISSKVAVATKEKVKYIKNKGFNDEYYMEMILQYLRKFNVVTRKDIDDLLIDKLPEILTDSQKKHKVKNLLQRLKSKHNIKLNNKREWILN</sequence>
<gene>
    <name evidence="2" type="ORF">QJU78_09370</name>
</gene>